<accession>A0A6M4HB56</accession>
<gene>
    <name evidence="2" type="ORF">DSM104440_03757</name>
</gene>
<name>A0A6M4HB56_9PROT</name>
<protein>
    <recommendedName>
        <fullName evidence="4">IPT/TIG domain-containing protein</fullName>
    </recommendedName>
</protein>
<evidence type="ECO:0000256" key="1">
    <source>
        <dbReference type="SAM" id="SignalP"/>
    </source>
</evidence>
<reference evidence="2 3" key="1">
    <citation type="submission" date="2020-04" db="EMBL/GenBank/DDBJ databases">
        <title>Usitatibacter rugosus gen. nov., sp. nov. and Usitatibacter palustris sp. nov., novel members of Usitatibacteraceae fam. nov. within the order Nitrosomonadales isolated from soil.</title>
        <authorList>
            <person name="Huber K.J."/>
            <person name="Neumann-Schaal M."/>
            <person name="Geppert A."/>
            <person name="Luckner M."/>
            <person name="Wanner G."/>
            <person name="Overmann J."/>
        </authorList>
    </citation>
    <scope>NUCLEOTIDE SEQUENCE [LARGE SCALE GENOMIC DNA]</scope>
    <source>
        <strain evidence="2 3">Swamp67</strain>
    </source>
</reference>
<dbReference type="KEGG" id="upl:DSM104440_03757"/>
<keyword evidence="3" id="KW-1185">Reference proteome</keyword>
<dbReference type="PROSITE" id="PS51257">
    <property type="entry name" value="PROKAR_LIPOPROTEIN"/>
    <property type="match status" value="1"/>
</dbReference>
<evidence type="ECO:0000313" key="2">
    <source>
        <dbReference type="EMBL" id="QJR16920.1"/>
    </source>
</evidence>
<dbReference type="AlphaFoldDB" id="A0A6M4HB56"/>
<organism evidence="2 3">
    <name type="scientific">Usitatibacter palustris</name>
    <dbReference type="NCBI Taxonomy" id="2732487"/>
    <lineage>
        <taxon>Bacteria</taxon>
        <taxon>Pseudomonadati</taxon>
        <taxon>Pseudomonadota</taxon>
        <taxon>Betaproteobacteria</taxon>
        <taxon>Nitrosomonadales</taxon>
        <taxon>Usitatibacteraceae</taxon>
        <taxon>Usitatibacter</taxon>
    </lineage>
</organism>
<dbReference type="Proteomes" id="UP000503096">
    <property type="component" value="Chromosome"/>
</dbReference>
<keyword evidence="1" id="KW-0732">Signal</keyword>
<dbReference type="EMBL" id="CP053073">
    <property type="protein sequence ID" value="QJR16920.1"/>
    <property type="molecule type" value="Genomic_DNA"/>
</dbReference>
<proteinExistence type="predicted"/>
<dbReference type="InParanoid" id="A0A6M4HB56"/>
<dbReference type="RefSeq" id="WP_171165443.1">
    <property type="nucleotide sequence ID" value="NZ_CP053073.1"/>
</dbReference>
<feature type="signal peptide" evidence="1">
    <location>
        <begin position="1"/>
        <end position="17"/>
    </location>
</feature>
<evidence type="ECO:0008006" key="4">
    <source>
        <dbReference type="Google" id="ProtNLM"/>
    </source>
</evidence>
<feature type="chain" id="PRO_5026855553" description="IPT/TIG domain-containing protein" evidence="1">
    <location>
        <begin position="18"/>
        <end position="433"/>
    </location>
</feature>
<evidence type="ECO:0000313" key="3">
    <source>
        <dbReference type="Proteomes" id="UP000503096"/>
    </source>
</evidence>
<sequence length="433" mass="43863">MKLVAAVLAVASSVLLASCGGGGAATTQEGGILRIQPDPGTFYAGVPNEILISGGRMPYTMSSSDPTVLAIPATVNSGSIMVIPNNPGVVDPGLQPNEVPRRTVTVAARDVNGLFYDAAIAVLQNFLTGYGSSIVSTCPAPSAGAAVQACPGRESIITAVPVSQGTLYGLRTMRFEVIRGSFQFVVPETPSNPTRVLVNQYTIPTDHEGKAIARIYVAPNAGTQLATFRLTDVQSGVYVDTIFTISQAAGTIVAIPSELEFTAALATRCGTGSSQVYIFDGIPPYTATSTSIHVSVFPNSPNTNPGVFTVAATNDSVCGTFPVIFQDATGARVTVVVTTSAGSGTLPAMTIAPTAHTIGCASSASSTIIGGAGGYSVNSSDPSRVTAVVSGNTITFTRTGGPLGSGGNVSIPVTVTDGTTLTTVTVTVPATCT</sequence>